<evidence type="ECO:0000256" key="1">
    <source>
        <dbReference type="SAM" id="Phobius"/>
    </source>
</evidence>
<name>A0A380W3A5_AFIFE</name>
<keyword evidence="1" id="KW-0472">Membrane</keyword>
<proteinExistence type="predicted"/>
<reference evidence="2 3" key="1">
    <citation type="submission" date="2018-06" db="EMBL/GenBank/DDBJ databases">
        <authorList>
            <consortium name="Pathogen Informatics"/>
            <person name="Doyle S."/>
        </authorList>
    </citation>
    <scope>NUCLEOTIDE SEQUENCE [LARGE SCALE GENOMIC DNA]</scope>
    <source>
        <strain evidence="2 3">NCTC12722</strain>
    </source>
</reference>
<dbReference type="Proteomes" id="UP000254343">
    <property type="component" value="Unassembled WGS sequence"/>
</dbReference>
<sequence>MLVPRKYSHYVFGMIQSGVTSGLAAGVATFGYQGERLFAHWMKSWLISWTLMVPLVLFAAPAIQRLTLTLTRERP</sequence>
<dbReference type="OrthoDB" id="8240012at2"/>
<feature type="transmembrane region" description="Helical" evidence="1">
    <location>
        <begin position="44"/>
        <end position="63"/>
    </location>
</feature>
<dbReference type="EMBL" id="UIGB01000001">
    <property type="protein sequence ID" value="SUU83350.1"/>
    <property type="molecule type" value="Genomic_DNA"/>
</dbReference>
<protein>
    <submittedName>
        <fullName evidence="2">Protein of uncharacterized function (DUF2798)</fullName>
    </submittedName>
</protein>
<dbReference type="RefSeq" id="WP_002718130.1">
    <property type="nucleotide sequence ID" value="NZ_UFSI01000001.1"/>
</dbReference>
<organism evidence="2 3">
    <name type="scientific">Afipia felis</name>
    <name type="common">Cat scratch disease bacillus</name>
    <dbReference type="NCBI Taxonomy" id="1035"/>
    <lineage>
        <taxon>Bacteria</taxon>
        <taxon>Pseudomonadati</taxon>
        <taxon>Pseudomonadota</taxon>
        <taxon>Alphaproteobacteria</taxon>
        <taxon>Hyphomicrobiales</taxon>
        <taxon>Nitrobacteraceae</taxon>
        <taxon>Afipia</taxon>
    </lineage>
</organism>
<evidence type="ECO:0000313" key="3">
    <source>
        <dbReference type="Proteomes" id="UP000254343"/>
    </source>
</evidence>
<keyword evidence="1" id="KW-1133">Transmembrane helix</keyword>
<evidence type="ECO:0000313" key="2">
    <source>
        <dbReference type="EMBL" id="SUU83350.1"/>
    </source>
</evidence>
<accession>A0A380W3A5</accession>
<dbReference type="AlphaFoldDB" id="A0A380W3A5"/>
<dbReference type="Pfam" id="PF11391">
    <property type="entry name" value="DUF2798"/>
    <property type="match status" value="1"/>
</dbReference>
<feature type="transmembrane region" description="Helical" evidence="1">
    <location>
        <begin position="12"/>
        <end position="32"/>
    </location>
</feature>
<gene>
    <name evidence="2" type="ORF">NCTC12722_00514</name>
</gene>
<keyword evidence="1" id="KW-0812">Transmembrane</keyword>
<dbReference type="InterPro" id="IPR021529">
    <property type="entry name" value="DUF2798"/>
</dbReference>